<dbReference type="GO" id="GO:0005886">
    <property type="term" value="C:plasma membrane"/>
    <property type="evidence" value="ECO:0007669"/>
    <property type="project" value="TreeGrafter"/>
</dbReference>
<dbReference type="SUPFAM" id="SSF56601">
    <property type="entry name" value="beta-lactamase/transpeptidase-like"/>
    <property type="match status" value="1"/>
</dbReference>
<feature type="active site" description="Acyl-ester intermediate" evidence="7">
    <location>
        <position position="52"/>
    </location>
</feature>
<dbReference type="OrthoDB" id="9762883at2"/>
<dbReference type="GO" id="GO:0017001">
    <property type="term" value="P:antibiotic catabolic process"/>
    <property type="evidence" value="ECO:0007669"/>
    <property type="project" value="InterPro"/>
</dbReference>
<dbReference type="GO" id="GO:0008800">
    <property type="term" value="F:beta-lactamase activity"/>
    <property type="evidence" value="ECO:0007669"/>
    <property type="project" value="UniProtKB-UniRule"/>
</dbReference>
<dbReference type="RefSeq" id="WP_097136282.1">
    <property type="nucleotide sequence ID" value="NZ_OBQD01000002.1"/>
</dbReference>
<dbReference type="GO" id="GO:0008658">
    <property type="term" value="F:penicillin binding"/>
    <property type="evidence" value="ECO:0007669"/>
    <property type="project" value="InterPro"/>
</dbReference>
<evidence type="ECO:0000256" key="3">
    <source>
        <dbReference type="ARBA" id="ARBA00012865"/>
    </source>
</evidence>
<feature type="signal peptide" evidence="9">
    <location>
        <begin position="1"/>
        <end position="22"/>
    </location>
</feature>
<dbReference type="Proteomes" id="UP000219167">
    <property type="component" value="Unassembled WGS sequence"/>
</dbReference>
<comment type="catalytic activity">
    <reaction evidence="1 8">
        <text>a beta-lactam + H2O = a substituted beta-amino acid</text>
        <dbReference type="Rhea" id="RHEA:20401"/>
        <dbReference type="ChEBI" id="CHEBI:15377"/>
        <dbReference type="ChEBI" id="CHEBI:35627"/>
        <dbReference type="ChEBI" id="CHEBI:140347"/>
        <dbReference type="EC" id="3.5.2.6"/>
    </reaction>
</comment>
<evidence type="ECO:0000256" key="1">
    <source>
        <dbReference type="ARBA" id="ARBA00001526"/>
    </source>
</evidence>
<dbReference type="InterPro" id="IPR001460">
    <property type="entry name" value="PCN-bd_Tpept"/>
</dbReference>
<evidence type="ECO:0000256" key="7">
    <source>
        <dbReference type="PIRSR" id="PIRSR602137-50"/>
    </source>
</evidence>
<evidence type="ECO:0000313" key="11">
    <source>
        <dbReference type="EMBL" id="SOC35815.1"/>
    </source>
</evidence>
<dbReference type="EC" id="3.5.2.6" evidence="3 8"/>
<keyword evidence="6 8" id="KW-0046">Antibiotic resistance</keyword>
<name>A0A285U1N3_9HYPH</name>
<dbReference type="InterPro" id="IPR050515">
    <property type="entry name" value="Beta-lactam/transpept"/>
</dbReference>
<evidence type="ECO:0000259" key="10">
    <source>
        <dbReference type="Pfam" id="PF00905"/>
    </source>
</evidence>
<feature type="chain" id="PRO_5012786757" description="Beta-lactamase" evidence="9">
    <location>
        <begin position="23"/>
        <end position="268"/>
    </location>
</feature>
<dbReference type="AlphaFoldDB" id="A0A285U1N3"/>
<evidence type="ECO:0000313" key="12">
    <source>
        <dbReference type="Proteomes" id="UP000219167"/>
    </source>
</evidence>
<protein>
    <recommendedName>
        <fullName evidence="3 8">Beta-lactamase</fullName>
        <ecNumber evidence="3 8">3.5.2.6</ecNumber>
    </recommendedName>
</protein>
<feature type="modified residue" description="N6-carboxylysine" evidence="7">
    <location>
        <position position="55"/>
    </location>
</feature>
<dbReference type="InterPro" id="IPR012338">
    <property type="entry name" value="Beta-lactam/transpept-like"/>
</dbReference>
<evidence type="ECO:0000256" key="5">
    <source>
        <dbReference type="ARBA" id="ARBA00022801"/>
    </source>
</evidence>
<evidence type="ECO:0000256" key="9">
    <source>
        <dbReference type="SAM" id="SignalP"/>
    </source>
</evidence>
<keyword evidence="5 8" id="KW-0378">Hydrolase</keyword>
<dbReference type="PANTHER" id="PTHR30627:SF6">
    <property type="entry name" value="BETA-LACTAMASE YBXI-RELATED"/>
    <property type="match status" value="1"/>
</dbReference>
<gene>
    <name evidence="11" type="ORF">SAMN05892877_102151</name>
</gene>
<keyword evidence="12" id="KW-1185">Reference proteome</keyword>
<dbReference type="EMBL" id="OBQD01000002">
    <property type="protein sequence ID" value="SOC35815.1"/>
    <property type="molecule type" value="Genomic_DNA"/>
</dbReference>
<comment type="similarity">
    <text evidence="2 8">Belongs to the class-D beta-lactamase family.</text>
</comment>
<dbReference type="Gene3D" id="3.40.710.10">
    <property type="entry name" value="DD-peptidase/beta-lactamase superfamily"/>
    <property type="match status" value="1"/>
</dbReference>
<evidence type="ECO:0000256" key="6">
    <source>
        <dbReference type="ARBA" id="ARBA00023251"/>
    </source>
</evidence>
<keyword evidence="4 9" id="KW-0732">Signal</keyword>
<evidence type="ECO:0000256" key="8">
    <source>
        <dbReference type="RuleBase" id="RU361140"/>
    </source>
</evidence>
<dbReference type="InterPro" id="IPR002137">
    <property type="entry name" value="Beta-lactam_class-D_AS"/>
</dbReference>
<dbReference type="PANTHER" id="PTHR30627">
    <property type="entry name" value="PEPTIDOGLYCAN D,D-TRANSPEPTIDASE"/>
    <property type="match status" value="1"/>
</dbReference>
<feature type="domain" description="Penicillin-binding protein transpeptidase" evidence="10">
    <location>
        <begin position="26"/>
        <end position="260"/>
    </location>
</feature>
<dbReference type="NCBIfam" id="NF000270">
    <property type="entry name" value="bla_class_D_alt"/>
    <property type="match status" value="1"/>
</dbReference>
<evidence type="ECO:0000256" key="2">
    <source>
        <dbReference type="ARBA" id="ARBA00007898"/>
    </source>
</evidence>
<organism evidence="11 12">
    <name type="scientific">Rhizobium subbaraonis</name>
    <dbReference type="NCBI Taxonomy" id="908946"/>
    <lineage>
        <taxon>Bacteria</taxon>
        <taxon>Pseudomonadati</taxon>
        <taxon>Pseudomonadota</taxon>
        <taxon>Alphaproteobacteria</taxon>
        <taxon>Hyphomicrobiales</taxon>
        <taxon>Rhizobiaceae</taxon>
        <taxon>Rhizobium/Agrobacterium group</taxon>
        <taxon>Rhizobium</taxon>
    </lineage>
</organism>
<accession>A0A285U1N3</accession>
<evidence type="ECO:0000256" key="4">
    <source>
        <dbReference type="ARBA" id="ARBA00022729"/>
    </source>
</evidence>
<reference evidence="11 12" key="1">
    <citation type="submission" date="2017-08" db="EMBL/GenBank/DDBJ databases">
        <authorList>
            <person name="de Groot N.N."/>
        </authorList>
    </citation>
    <scope>NUCLEOTIDE SEQUENCE [LARGE SCALE GENOMIC DNA]</scope>
    <source>
        <strain evidence="11 12">JC85</strain>
    </source>
</reference>
<dbReference type="GO" id="GO:0071555">
    <property type="term" value="P:cell wall organization"/>
    <property type="evidence" value="ECO:0007669"/>
    <property type="project" value="TreeGrafter"/>
</dbReference>
<dbReference type="Pfam" id="PF00905">
    <property type="entry name" value="Transpeptidase"/>
    <property type="match status" value="1"/>
</dbReference>
<sequence length="268" mass="29787">MRKHVLFVGFVAAWSLASSASAKTICTVIADAKSGKTIVEEGSCADRYTPASTFKVALSLIGYDSGFLQDEHTPKLPFREGYPDWGGDNWKQPTDATRWMKYSVVWFSQVMAHSLGEQKLRAYATKFDYGNADFSGDPGKDNGLDRAWISSSLKISPLEQVAFLRKLVNRQLPVSDHAFDMTMKVVEKTELAGGWSAQGKTGMAYPRQADGTLDYNHPWGWYVGWASKGDRKVVFARLVQEEKRQKGSAGARVRDTLFNELPSLVATQ</sequence>
<dbReference type="GO" id="GO:0046677">
    <property type="term" value="P:response to antibiotic"/>
    <property type="evidence" value="ECO:0007669"/>
    <property type="project" value="UniProtKB-UniRule"/>
</dbReference>
<dbReference type="PROSITE" id="PS00337">
    <property type="entry name" value="BETA_LACTAMASE_D"/>
    <property type="match status" value="1"/>
</dbReference>
<proteinExistence type="inferred from homology"/>